<protein>
    <submittedName>
        <fullName evidence="2">Uncharacterized protein</fullName>
    </submittedName>
</protein>
<dbReference type="EMBL" id="CAJOBJ010153806">
    <property type="protein sequence ID" value="CAF4817700.1"/>
    <property type="molecule type" value="Genomic_DNA"/>
</dbReference>
<gene>
    <name evidence="1" type="ORF">BYL167_LOCUS44207</name>
    <name evidence="2" type="ORF">GIL414_LOCUS47866</name>
</gene>
<name>A0A8S3BMB7_9BILA</name>
<dbReference type="Proteomes" id="UP000681720">
    <property type="component" value="Unassembled WGS sequence"/>
</dbReference>
<evidence type="ECO:0000313" key="2">
    <source>
        <dbReference type="EMBL" id="CAF4817700.1"/>
    </source>
</evidence>
<dbReference type="AlphaFoldDB" id="A0A8S3BMB7"/>
<evidence type="ECO:0000313" key="1">
    <source>
        <dbReference type="EMBL" id="CAF4703996.1"/>
    </source>
</evidence>
<organism evidence="2 3">
    <name type="scientific">Rotaria magnacalcarata</name>
    <dbReference type="NCBI Taxonomy" id="392030"/>
    <lineage>
        <taxon>Eukaryota</taxon>
        <taxon>Metazoa</taxon>
        <taxon>Spiralia</taxon>
        <taxon>Gnathifera</taxon>
        <taxon>Rotifera</taxon>
        <taxon>Eurotatoria</taxon>
        <taxon>Bdelloidea</taxon>
        <taxon>Philodinida</taxon>
        <taxon>Philodinidae</taxon>
        <taxon>Rotaria</taxon>
    </lineage>
</organism>
<evidence type="ECO:0000313" key="3">
    <source>
        <dbReference type="Proteomes" id="UP000681720"/>
    </source>
</evidence>
<feature type="non-terminal residue" evidence="2">
    <location>
        <position position="1"/>
    </location>
</feature>
<comment type="caution">
    <text evidence="2">The sequence shown here is derived from an EMBL/GenBank/DDBJ whole genome shotgun (WGS) entry which is preliminary data.</text>
</comment>
<proteinExistence type="predicted"/>
<sequence>RMNTLALSPEHREEINLKRQHELVKRLKSSIYHWQPLK</sequence>
<accession>A0A8S3BMB7</accession>
<dbReference type="Proteomes" id="UP000681967">
    <property type="component" value="Unassembled WGS sequence"/>
</dbReference>
<reference evidence="2" key="1">
    <citation type="submission" date="2021-02" db="EMBL/GenBank/DDBJ databases">
        <authorList>
            <person name="Nowell W R."/>
        </authorList>
    </citation>
    <scope>NUCLEOTIDE SEQUENCE</scope>
</reference>
<dbReference type="EMBL" id="CAJOBH010119517">
    <property type="protein sequence ID" value="CAF4703996.1"/>
    <property type="molecule type" value="Genomic_DNA"/>
</dbReference>